<accession>A0A4U1J7P3</accession>
<feature type="transmembrane region" description="Helical" evidence="7">
    <location>
        <begin position="55"/>
        <end position="73"/>
    </location>
</feature>
<dbReference type="SUPFAM" id="SSF90123">
    <property type="entry name" value="ABC transporter transmembrane region"/>
    <property type="match status" value="1"/>
</dbReference>
<dbReference type="InterPro" id="IPR036640">
    <property type="entry name" value="ABC1_TM_sf"/>
</dbReference>
<keyword evidence="5 7" id="KW-1133">Transmembrane helix</keyword>
<comment type="caution">
    <text evidence="9">The sequence shown here is derived from an EMBL/GenBank/DDBJ whole genome shotgun (WGS) entry which is preliminary data.</text>
</comment>
<protein>
    <submittedName>
        <fullName evidence="9">ATP-binding cassette domain-containing protein</fullName>
    </submittedName>
</protein>
<dbReference type="AlphaFoldDB" id="A0A4U1J7P3"/>
<feature type="transmembrane region" description="Helical" evidence="7">
    <location>
        <begin position="271"/>
        <end position="292"/>
    </location>
</feature>
<keyword evidence="10" id="KW-1185">Reference proteome</keyword>
<gene>
    <name evidence="9" type="ORF">E8A74_27245</name>
</gene>
<comment type="subcellular location">
    <subcellularLocation>
        <location evidence="1">Cell membrane</location>
        <topology evidence="1">Multi-pass membrane protein</topology>
    </subcellularLocation>
</comment>
<dbReference type="EMBL" id="SSMQ01000031">
    <property type="protein sequence ID" value="TKD03210.1"/>
    <property type="molecule type" value="Genomic_DNA"/>
</dbReference>
<dbReference type="OrthoDB" id="5499400at2"/>
<evidence type="ECO:0000256" key="3">
    <source>
        <dbReference type="ARBA" id="ARBA00022741"/>
    </source>
</evidence>
<feature type="transmembrane region" description="Helical" evidence="7">
    <location>
        <begin position="27"/>
        <end position="49"/>
    </location>
</feature>
<evidence type="ECO:0000256" key="4">
    <source>
        <dbReference type="ARBA" id="ARBA00022840"/>
    </source>
</evidence>
<dbReference type="PANTHER" id="PTHR24221:SF654">
    <property type="entry name" value="ATP-BINDING CASSETTE SUB-FAMILY B MEMBER 6"/>
    <property type="match status" value="1"/>
</dbReference>
<dbReference type="Gene3D" id="3.40.50.300">
    <property type="entry name" value="P-loop containing nucleotide triphosphate hydrolases"/>
    <property type="match status" value="1"/>
</dbReference>
<dbReference type="GO" id="GO:0042626">
    <property type="term" value="F:ATPase-coupled transmembrane transporter activity"/>
    <property type="evidence" value="ECO:0007669"/>
    <property type="project" value="TreeGrafter"/>
</dbReference>
<keyword evidence="3" id="KW-0547">Nucleotide-binding</keyword>
<name>A0A4U1J7P3_9BACT</name>
<reference evidence="9 10" key="1">
    <citation type="submission" date="2019-04" db="EMBL/GenBank/DDBJ databases">
        <authorList>
            <person name="Li Y."/>
            <person name="Wang J."/>
        </authorList>
    </citation>
    <scope>NUCLEOTIDE SEQUENCE [LARGE SCALE GENOMIC DNA]</scope>
    <source>
        <strain evidence="9 10">DSM 14668</strain>
    </source>
</reference>
<organism evidence="9 10">
    <name type="scientific">Polyangium fumosum</name>
    <dbReference type="NCBI Taxonomy" id="889272"/>
    <lineage>
        <taxon>Bacteria</taxon>
        <taxon>Pseudomonadati</taxon>
        <taxon>Myxococcota</taxon>
        <taxon>Polyangia</taxon>
        <taxon>Polyangiales</taxon>
        <taxon>Polyangiaceae</taxon>
        <taxon>Polyangium</taxon>
    </lineage>
</organism>
<evidence type="ECO:0000313" key="9">
    <source>
        <dbReference type="EMBL" id="TKD03210.1"/>
    </source>
</evidence>
<keyword evidence="6 7" id="KW-0472">Membrane</keyword>
<dbReference type="Proteomes" id="UP000309215">
    <property type="component" value="Unassembled WGS sequence"/>
</dbReference>
<evidence type="ECO:0000256" key="6">
    <source>
        <dbReference type="ARBA" id="ARBA00023136"/>
    </source>
</evidence>
<dbReference type="SUPFAM" id="SSF52540">
    <property type="entry name" value="P-loop containing nucleoside triphosphate hydrolases"/>
    <property type="match status" value="1"/>
</dbReference>
<dbReference type="Pfam" id="PF00005">
    <property type="entry name" value="ABC_tran"/>
    <property type="match status" value="1"/>
</dbReference>
<dbReference type="InterPro" id="IPR027417">
    <property type="entry name" value="P-loop_NTPase"/>
</dbReference>
<dbReference type="PROSITE" id="PS50893">
    <property type="entry name" value="ABC_TRANSPORTER_2"/>
    <property type="match status" value="1"/>
</dbReference>
<evidence type="ECO:0000256" key="2">
    <source>
        <dbReference type="ARBA" id="ARBA00022692"/>
    </source>
</evidence>
<dbReference type="InterPro" id="IPR039421">
    <property type="entry name" value="Type_1_exporter"/>
</dbReference>
<dbReference type="InterPro" id="IPR003593">
    <property type="entry name" value="AAA+_ATPase"/>
</dbReference>
<keyword evidence="4 9" id="KW-0067">ATP-binding</keyword>
<dbReference type="GO" id="GO:0005524">
    <property type="term" value="F:ATP binding"/>
    <property type="evidence" value="ECO:0007669"/>
    <property type="project" value="UniProtKB-KW"/>
</dbReference>
<dbReference type="RefSeq" id="WP_136932007.1">
    <property type="nucleotide sequence ID" value="NZ_SSMQ01000031.1"/>
</dbReference>
<evidence type="ECO:0000256" key="7">
    <source>
        <dbReference type="SAM" id="Phobius"/>
    </source>
</evidence>
<feature type="transmembrane region" description="Helical" evidence="7">
    <location>
        <begin position="118"/>
        <end position="144"/>
    </location>
</feature>
<evidence type="ECO:0000313" key="10">
    <source>
        <dbReference type="Proteomes" id="UP000309215"/>
    </source>
</evidence>
<evidence type="ECO:0000259" key="8">
    <source>
        <dbReference type="PROSITE" id="PS50893"/>
    </source>
</evidence>
<keyword evidence="2 7" id="KW-0812">Transmembrane</keyword>
<proteinExistence type="predicted"/>
<sequence length="548" mass="55932">MSEQALTSPRTSLAPARVLLRGAGPSLVVVAAAACAQRVALPLAALWLGDRGPRDALVLLAVAAALSFVRARAADALARQVRLRVVDLFVAPLEHGAVVAMPPAAVTSARLSTALPVLVSWAVEGVAVLFASAIAVPAVTALLVSALGASALAPLVAAGLTGGLVTMLGASHVEAAWDVVFERSRVLLARASAGFAGAAELVAHGRARAFAAELRAEVSAWSSAELRARATSAITGWGALLATIAAALGAATLFGVKAFEAGEGRDVHRSLLLVLAAIPTLQMTIAGLGNFVHARGELVALGGMLARGAAEGLVAPEDASARALDPRAEIRLDGVGYAYPPRGGADGASKTHALRDVSLVLPAGESLAVLGPNGAGKTTLLYLLLGLVRPDAGRVLLDGEAPPGPGTTRFGDRVAFVSQEPFEPPDATIAASLRAFDADAPDERLAAALDEVGLWASLRARAGSDAAALALRLGSLSRGQARRVMLARALVREADLVVLDEPEAHLDAASVAELADLLRRLAARRRVIAAIHDPAVLGFAKHVLRLSA</sequence>
<dbReference type="InterPro" id="IPR003439">
    <property type="entry name" value="ABC_transporter-like_ATP-bd"/>
</dbReference>
<dbReference type="PANTHER" id="PTHR24221">
    <property type="entry name" value="ATP-BINDING CASSETTE SUB-FAMILY B"/>
    <property type="match status" value="1"/>
</dbReference>
<dbReference type="SMART" id="SM00382">
    <property type="entry name" value="AAA"/>
    <property type="match status" value="1"/>
</dbReference>
<evidence type="ECO:0000256" key="5">
    <source>
        <dbReference type="ARBA" id="ARBA00022989"/>
    </source>
</evidence>
<feature type="transmembrane region" description="Helical" evidence="7">
    <location>
        <begin position="237"/>
        <end position="259"/>
    </location>
</feature>
<feature type="transmembrane region" description="Helical" evidence="7">
    <location>
        <begin position="151"/>
        <end position="170"/>
    </location>
</feature>
<feature type="domain" description="ABC transporter" evidence="8">
    <location>
        <begin position="330"/>
        <end position="548"/>
    </location>
</feature>
<evidence type="ECO:0000256" key="1">
    <source>
        <dbReference type="ARBA" id="ARBA00004651"/>
    </source>
</evidence>
<dbReference type="GO" id="GO:0016887">
    <property type="term" value="F:ATP hydrolysis activity"/>
    <property type="evidence" value="ECO:0007669"/>
    <property type="project" value="InterPro"/>
</dbReference>
<dbReference type="GO" id="GO:0005886">
    <property type="term" value="C:plasma membrane"/>
    <property type="evidence" value="ECO:0007669"/>
    <property type="project" value="UniProtKB-SubCell"/>
</dbReference>